<protein>
    <submittedName>
        <fullName evidence="1">Uncharacterized protein</fullName>
    </submittedName>
</protein>
<keyword evidence="2" id="KW-1185">Reference proteome</keyword>
<reference evidence="1 2" key="1">
    <citation type="submission" date="2023-03" db="EMBL/GenBank/DDBJ databases">
        <title>Novosphingobium cyanobacteriorum sp. nov., isolated from a eutrophic reservoir during the Microcystis bloom period.</title>
        <authorList>
            <person name="Kang M."/>
            <person name="Le V."/>
            <person name="Ko S.-R."/>
            <person name="Lee S.-A."/>
            <person name="Ahn C.-Y."/>
        </authorList>
    </citation>
    <scope>NUCLEOTIDE SEQUENCE [LARGE SCALE GENOMIC DNA]</scope>
    <source>
        <strain evidence="1 2">HBC54</strain>
    </source>
</reference>
<dbReference type="EMBL" id="JAROCY010000008">
    <property type="protein sequence ID" value="MDF8333514.1"/>
    <property type="molecule type" value="Genomic_DNA"/>
</dbReference>
<name>A0ABT6CJ09_9SPHN</name>
<comment type="caution">
    <text evidence="1">The sequence shown here is derived from an EMBL/GenBank/DDBJ whole genome shotgun (WGS) entry which is preliminary data.</text>
</comment>
<gene>
    <name evidence="1" type="ORF">POM99_09905</name>
</gene>
<sequence>MTIDLGKALLRKEEHDSARATEFEFTEMVRALKALAAELGLHPVPMLAVLAERGLPAALAHLGEGAGLLETEIDSRYLRARAHARARLIAERGDPGPVRLG</sequence>
<dbReference type="RefSeq" id="WP_277277294.1">
    <property type="nucleotide sequence ID" value="NZ_JAROCY010000008.1"/>
</dbReference>
<organism evidence="1 2">
    <name type="scientific">Novosphingobium cyanobacteriorum</name>
    <dbReference type="NCBI Taxonomy" id="3024215"/>
    <lineage>
        <taxon>Bacteria</taxon>
        <taxon>Pseudomonadati</taxon>
        <taxon>Pseudomonadota</taxon>
        <taxon>Alphaproteobacteria</taxon>
        <taxon>Sphingomonadales</taxon>
        <taxon>Sphingomonadaceae</taxon>
        <taxon>Novosphingobium</taxon>
    </lineage>
</organism>
<dbReference type="Proteomes" id="UP001222770">
    <property type="component" value="Unassembled WGS sequence"/>
</dbReference>
<evidence type="ECO:0000313" key="1">
    <source>
        <dbReference type="EMBL" id="MDF8333514.1"/>
    </source>
</evidence>
<accession>A0ABT6CJ09</accession>
<proteinExistence type="predicted"/>
<evidence type="ECO:0000313" key="2">
    <source>
        <dbReference type="Proteomes" id="UP001222770"/>
    </source>
</evidence>